<feature type="signal peptide" evidence="1">
    <location>
        <begin position="1"/>
        <end position="21"/>
    </location>
</feature>
<gene>
    <name evidence="2" type="ORF">SAMN04489759_11442</name>
</gene>
<accession>A0A1G7Y614</accession>
<dbReference type="Proteomes" id="UP000199399">
    <property type="component" value="Unassembled WGS sequence"/>
</dbReference>
<dbReference type="EMBL" id="FNBP01000014">
    <property type="protein sequence ID" value="SDG91696.1"/>
    <property type="molecule type" value="Genomic_DNA"/>
</dbReference>
<protein>
    <submittedName>
        <fullName evidence="2">Uncharacterized protein</fullName>
    </submittedName>
</protein>
<dbReference type="RefSeq" id="WP_093744002.1">
    <property type="nucleotide sequence ID" value="NZ_FNBP01000014.1"/>
</dbReference>
<keyword evidence="1" id="KW-0732">Signal</keyword>
<sequence>MRSAFAVMLLTSQLSAVPACAGAWLREEGTSFVASTFSATYFYDLTQSTYLEYGLREDLTLGADVTTFQNPFGLQTGSATLFLRFPLGEPTEQGRWAYELGAGASWVGEMVSPHLKAGLSWGRGYTLQNRNGWLAVDASVKWEFGFNQGVIKLDTTAGLDFTEVTSGMVQLFVSHTSAGTFAKVAPSVIFSPRGTQYRVQIGSEVPVNAPENTTIKIGIWRQF</sequence>
<evidence type="ECO:0000313" key="2">
    <source>
        <dbReference type="EMBL" id="SDG91696.1"/>
    </source>
</evidence>
<reference evidence="3" key="1">
    <citation type="submission" date="2016-10" db="EMBL/GenBank/DDBJ databases">
        <authorList>
            <person name="Varghese N."/>
            <person name="Submissions S."/>
        </authorList>
    </citation>
    <scope>NUCLEOTIDE SEQUENCE [LARGE SCALE GENOMIC DNA]</scope>
    <source>
        <strain evidence="3">DSM 16477</strain>
    </source>
</reference>
<organism evidence="2 3">
    <name type="scientific">Sulfitobacter delicatus</name>
    <dbReference type="NCBI Taxonomy" id="218672"/>
    <lineage>
        <taxon>Bacteria</taxon>
        <taxon>Pseudomonadati</taxon>
        <taxon>Pseudomonadota</taxon>
        <taxon>Alphaproteobacteria</taxon>
        <taxon>Rhodobacterales</taxon>
        <taxon>Roseobacteraceae</taxon>
        <taxon>Sulfitobacter</taxon>
    </lineage>
</organism>
<dbReference type="STRING" id="218672.SAMN04489759_11442"/>
<evidence type="ECO:0000256" key="1">
    <source>
        <dbReference type="SAM" id="SignalP"/>
    </source>
</evidence>
<keyword evidence="3" id="KW-1185">Reference proteome</keyword>
<name>A0A1G7Y614_9RHOB</name>
<proteinExistence type="predicted"/>
<evidence type="ECO:0000313" key="3">
    <source>
        <dbReference type="Proteomes" id="UP000199399"/>
    </source>
</evidence>
<dbReference type="AlphaFoldDB" id="A0A1G7Y614"/>
<dbReference type="OrthoDB" id="7857490at2"/>
<feature type="chain" id="PRO_5011712702" evidence="1">
    <location>
        <begin position="22"/>
        <end position="223"/>
    </location>
</feature>